<evidence type="ECO:0000313" key="1">
    <source>
        <dbReference type="EMBL" id="BAY68444.1"/>
    </source>
</evidence>
<organism evidence="1 2">
    <name type="scientific">Trichormus variabilis NIES-23</name>
    <dbReference type="NCBI Taxonomy" id="1973479"/>
    <lineage>
        <taxon>Bacteria</taxon>
        <taxon>Bacillati</taxon>
        <taxon>Cyanobacteriota</taxon>
        <taxon>Cyanophyceae</taxon>
        <taxon>Nostocales</taxon>
        <taxon>Nostocaceae</taxon>
        <taxon>Trichormus</taxon>
    </lineage>
</organism>
<proteinExistence type="predicted"/>
<gene>
    <name evidence="1" type="ORF">NIES23_12300</name>
</gene>
<dbReference type="Proteomes" id="UP000217507">
    <property type="component" value="Chromosome"/>
</dbReference>
<dbReference type="EMBL" id="AP018216">
    <property type="protein sequence ID" value="BAY68444.1"/>
    <property type="molecule type" value="Genomic_DNA"/>
</dbReference>
<sequence length="212" mass="23659">MQVAYKPVLNSIMMGLVIVGAISDKPGLASPVTLEEAAKSEVSTPTIVSQSQGVYRSDRFLFRFTYSSKDFVIDNDISTPSNGIDAPFATIDVWTKQHAQKIRAGAYEGGTEYPANVSIRVYNNPKKLPLQQWVKQSNQFTMSRDFKIARIAGKTGIKFQSSGLYENESVVFINPKDARIIVVSLSKNSTNDDAIYRRAYQQIVNSFIFVNR</sequence>
<reference evidence="1 2" key="1">
    <citation type="submission" date="2017-06" db="EMBL/GenBank/DDBJ databases">
        <title>Genome sequencing of cyanobaciteial culture collection at National Institute for Environmental Studies (NIES).</title>
        <authorList>
            <person name="Hirose Y."/>
            <person name="Shimura Y."/>
            <person name="Fujisawa T."/>
            <person name="Nakamura Y."/>
            <person name="Kawachi M."/>
        </authorList>
    </citation>
    <scope>NUCLEOTIDE SEQUENCE [LARGE SCALE GENOMIC DNA]</scope>
    <source>
        <strain evidence="1 2">NIES-23</strain>
    </source>
</reference>
<protein>
    <submittedName>
        <fullName evidence="1">Uncharacterized protein</fullName>
    </submittedName>
</protein>
<evidence type="ECO:0000313" key="2">
    <source>
        <dbReference type="Proteomes" id="UP000217507"/>
    </source>
</evidence>
<name>A0A1Z4KHL8_ANAVA</name>
<accession>A0A1Z4KHL8</accession>
<dbReference type="AlphaFoldDB" id="A0A1Z4KHL8"/>